<dbReference type="Pfam" id="PF03476">
    <property type="entry name" value="MOSC_N"/>
    <property type="match status" value="1"/>
</dbReference>
<keyword evidence="4" id="KW-1185">Reference proteome</keyword>
<dbReference type="STRING" id="2070753.A0A3A2ZMC3"/>
<accession>A0A3A2ZMC3</accession>
<dbReference type="InterPro" id="IPR011037">
    <property type="entry name" value="Pyrv_Knase-like_insert_dom_sf"/>
</dbReference>
<evidence type="ECO:0000259" key="2">
    <source>
        <dbReference type="PROSITE" id="PS51340"/>
    </source>
</evidence>
<dbReference type="OrthoDB" id="17255at2759"/>
<reference evidence="4" key="1">
    <citation type="submission" date="2017-02" db="EMBL/GenBank/DDBJ databases">
        <authorList>
            <person name="Tafer H."/>
            <person name="Lopandic K."/>
        </authorList>
    </citation>
    <scope>NUCLEOTIDE SEQUENCE [LARGE SCALE GENOMIC DNA]</scope>
    <source>
        <strain evidence="4">CBS 366.77</strain>
    </source>
</reference>
<protein>
    <submittedName>
        <fullName evidence="3">MOSC domain protein</fullName>
    </submittedName>
</protein>
<gene>
    <name evidence="3" type="ORF">PHISCL_05078</name>
</gene>
<organism evidence="3 4">
    <name type="scientific">Aspergillus sclerotialis</name>
    <dbReference type="NCBI Taxonomy" id="2070753"/>
    <lineage>
        <taxon>Eukaryota</taxon>
        <taxon>Fungi</taxon>
        <taxon>Dikarya</taxon>
        <taxon>Ascomycota</taxon>
        <taxon>Pezizomycotina</taxon>
        <taxon>Eurotiomycetes</taxon>
        <taxon>Eurotiomycetidae</taxon>
        <taxon>Eurotiales</taxon>
        <taxon>Aspergillaceae</taxon>
        <taxon>Aspergillus</taxon>
        <taxon>Aspergillus subgen. Polypaecilum</taxon>
    </lineage>
</organism>
<dbReference type="AlphaFoldDB" id="A0A3A2ZMC3"/>
<dbReference type="Proteomes" id="UP000266188">
    <property type="component" value="Unassembled WGS sequence"/>
</dbReference>
<dbReference type="PANTHER" id="PTHR14237">
    <property type="entry name" value="MOLYBDOPTERIN COFACTOR SULFURASE MOSC"/>
    <property type="match status" value="1"/>
</dbReference>
<evidence type="ECO:0000313" key="3">
    <source>
        <dbReference type="EMBL" id="RJE22567.1"/>
    </source>
</evidence>
<evidence type="ECO:0000256" key="1">
    <source>
        <dbReference type="SAM" id="MobiDB-lite"/>
    </source>
</evidence>
<dbReference type="SUPFAM" id="SSF50800">
    <property type="entry name" value="PK beta-barrel domain-like"/>
    <property type="match status" value="1"/>
</dbReference>
<dbReference type="PROSITE" id="PS51340">
    <property type="entry name" value="MOSC"/>
    <property type="match status" value="1"/>
</dbReference>
<proteinExistence type="predicted"/>
<dbReference type="GO" id="GO:0030151">
    <property type="term" value="F:molybdenum ion binding"/>
    <property type="evidence" value="ECO:0007669"/>
    <property type="project" value="InterPro"/>
</dbReference>
<sequence>KTHPKGCRRLGSPPSQSNLHDEYNPKYNQGVPNNHIDEKGRKSWRIKALFTYPIKSCAGIELDQSDVITTGLLYDREFCFAEYVTPSNIPDGEGSGRWDLRTLRDGRFCKLALLRPEIWVPDPSAGDYDLDLEEVNSGGVMIIYYPRVPSGFLEKLGISLGLISSEYSFTIPLCPPNPDICPSLPVKIWKDYPLAYNYGQYIPQSLRDFLQSPSPSPTQKKHLTLFRLNPSHTRQIYRNAPRKEELGFQSETGFADAYPIHLLNISSVRDVAMRCAKDIPNLSIRRFRPNIVIQGPGAFEEDHWKRIMLLPRNSPCEEEGRKEGVEIHTVCRTVRCRLPNVDPDTGIRHPVEPDRTLKSYRRIDPGCMEFACLGMQLVPNVREFTVSVGDEIAVSETGEHFYIRMLAKGEKVPGE</sequence>
<evidence type="ECO:0000313" key="4">
    <source>
        <dbReference type="Proteomes" id="UP000266188"/>
    </source>
</evidence>
<feature type="domain" description="MOSC" evidence="2">
    <location>
        <begin position="235"/>
        <end position="395"/>
    </location>
</feature>
<name>A0A3A2ZMC3_9EURO</name>
<dbReference type="InterPro" id="IPR005302">
    <property type="entry name" value="MoCF_Sase_C"/>
</dbReference>
<dbReference type="Pfam" id="PF03473">
    <property type="entry name" value="MOSC"/>
    <property type="match status" value="1"/>
</dbReference>
<feature type="region of interest" description="Disordered" evidence="1">
    <location>
        <begin position="1"/>
        <end position="34"/>
    </location>
</feature>
<dbReference type="GO" id="GO:0030170">
    <property type="term" value="F:pyridoxal phosphate binding"/>
    <property type="evidence" value="ECO:0007669"/>
    <property type="project" value="InterPro"/>
</dbReference>
<dbReference type="InterPro" id="IPR005303">
    <property type="entry name" value="MOCOS_middle"/>
</dbReference>
<dbReference type="GO" id="GO:0003824">
    <property type="term" value="F:catalytic activity"/>
    <property type="evidence" value="ECO:0007669"/>
    <property type="project" value="InterPro"/>
</dbReference>
<comment type="caution">
    <text evidence="3">The sequence shown here is derived from an EMBL/GenBank/DDBJ whole genome shotgun (WGS) entry which is preliminary data.</text>
</comment>
<dbReference type="PANTHER" id="PTHR14237:SF23">
    <property type="entry name" value="MOSC DOMAIN PROTEIN (AFU_ORTHOLOGUE AFUA_7G05900)"/>
    <property type="match status" value="1"/>
</dbReference>
<dbReference type="EMBL" id="MVGC01000161">
    <property type="protein sequence ID" value="RJE22567.1"/>
    <property type="molecule type" value="Genomic_DNA"/>
</dbReference>
<feature type="non-terminal residue" evidence="3">
    <location>
        <position position="1"/>
    </location>
</feature>